<dbReference type="GO" id="GO:0008168">
    <property type="term" value="F:methyltransferase activity"/>
    <property type="evidence" value="ECO:0007669"/>
    <property type="project" value="UniProtKB-KW"/>
</dbReference>
<dbReference type="Gene3D" id="2.170.270.10">
    <property type="entry name" value="SET domain"/>
    <property type="match status" value="1"/>
</dbReference>
<dbReference type="Gene3D" id="1.10.220.160">
    <property type="match status" value="1"/>
</dbReference>
<dbReference type="OrthoDB" id="265717at2759"/>
<dbReference type="InterPro" id="IPR053010">
    <property type="entry name" value="SET_SmydA-8"/>
</dbReference>
<dbReference type="GO" id="GO:0032259">
    <property type="term" value="P:methylation"/>
    <property type="evidence" value="ECO:0007669"/>
    <property type="project" value="UniProtKB-KW"/>
</dbReference>
<dbReference type="PANTHER" id="PTHR46455:SF7">
    <property type="entry name" value="RE12806P"/>
    <property type="match status" value="1"/>
</dbReference>
<dbReference type="Proteomes" id="UP000292052">
    <property type="component" value="Unassembled WGS sequence"/>
</dbReference>
<organism evidence="1 2">
    <name type="scientific">Asbolus verrucosus</name>
    <name type="common">Desert ironclad beetle</name>
    <dbReference type="NCBI Taxonomy" id="1661398"/>
    <lineage>
        <taxon>Eukaryota</taxon>
        <taxon>Metazoa</taxon>
        <taxon>Ecdysozoa</taxon>
        <taxon>Arthropoda</taxon>
        <taxon>Hexapoda</taxon>
        <taxon>Insecta</taxon>
        <taxon>Pterygota</taxon>
        <taxon>Neoptera</taxon>
        <taxon>Endopterygota</taxon>
        <taxon>Coleoptera</taxon>
        <taxon>Polyphaga</taxon>
        <taxon>Cucujiformia</taxon>
        <taxon>Tenebrionidae</taxon>
        <taxon>Pimeliinae</taxon>
        <taxon>Asbolus</taxon>
    </lineage>
</organism>
<dbReference type="STRING" id="1661398.A0A482VSB0"/>
<reference evidence="1 2" key="1">
    <citation type="submission" date="2017-03" db="EMBL/GenBank/DDBJ databases">
        <title>Genome of the blue death feigning beetle - Asbolus verrucosus.</title>
        <authorList>
            <person name="Rider S.D."/>
        </authorList>
    </citation>
    <scope>NUCLEOTIDE SEQUENCE [LARGE SCALE GENOMIC DNA]</scope>
    <source>
        <strain evidence="1">Butters</strain>
        <tissue evidence="1">Head and leg muscle</tissue>
    </source>
</reference>
<gene>
    <name evidence="1" type="ORF">BDFB_002406</name>
</gene>
<keyword evidence="2" id="KW-1185">Reference proteome</keyword>
<accession>A0A482VSB0</accession>
<keyword evidence="1" id="KW-0489">Methyltransferase</keyword>
<proteinExistence type="predicted"/>
<name>A0A482VSB0_ASBVE</name>
<comment type="caution">
    <text evidence="1">The sequence shown here is derived from an EMBL/GenBank/DDBJ whole genome shotgun (WGS) entry which is preliminary data.</text>
</comment>
<dbReference type="AlphaFoldDB" id="A0A482VSB0"/>
<sequence>MANPDQVLFTTKRNDEVGRFAVAKQPLKPGDLIFSETPFAYGPKSDSPPLCLGCFAPADCTVLCTKCSWPVCGPQCEAAAPHKEYECEAFARAKVKFQPMEDPTQICLQYECVTPLRVLLAMEKDPKRWEEEVRIMEAHNDVRRTKPVWQFNQVNVVDYLRGPCRCDRFPEDLIHTVCGILEINAFEARANSGYLVRCLYPKLAILSHNCISNIHHSVAPDDFKVAVRATVETPEGGELFSSYTYSLWPTLVRREFLKESKYFECTCKRCCDKTELGTHMGTLKCQKCDNGVILSTDPLSDSCEWKCTHCEFKTKAGAVRRVFEAIQTEIDAVEMVSGAQGIEQRESIYRKYRSVLHPKNAYMTILRTALTQLYGRAEGYSVEDLPDLLLERKVELCYQLLEVLDVVEPGASRIRGITLYELHAPLMILARNEYNSDMITREEFRKKMQEAVDILGKSVEILKNEVPNSNEGRLGLVAQQAHEGLIKNFELLIETA</sequence>
<dbReference type="CDD" id="cd20071">
    <property type="entry name" value="SET_SMYD"/>
    <property type="match status" value="1"/>
</dbReference>
<protein>
    <submittedName>
        <fullName evidence="1">Histone-lysine N-methyltransferase ASHR1</fullName>
    </submittedName>
</protein>
<dbReference type="Gene3D" id="6.10.140.2220">
    <property type="match status" value="1"/>
</dbReference>
<keyword evidence="1" id="KW-0808">Transferase</keyword>
<evidence type="ECO:0000313" key="1">
    <source>
        <dbReference type="EMBL" id="RZC35634.1"/>
    </source>
</evidence>
<evidence type="ECO:0000313" key="2">
    <source>
        <dbReference type="Proteomes" id="UP000292052"/>
    </source>
</evidence>
<dbReference type="EMBL" id="QDEB01069259">
    <property type="protein sequence ID" value="RZC35634.1"/>
    <property type="molecule type" value="Genomic_DNA"/>
</dbReference>
<dbReference type="InterPro" id="IPR046341">
    <property type="entry name" value="SET_dom_sf"/>
</dbReference>
<dbReference type="PANTHER" id="PTHR46455">
    <property type="entry name" value="SET AND MYND DOMAIN CONTAINING, ARTHROPOD-SPECIFIC, MEMBER 4, ISOFORM A"/>
    <property type="match status" value="1"/>
</dbReference>
<dbReference type="SUPFAM" id="SSF82199">
    <property type="entry name" value="SET domain"/>
    <property type="match status" value="1"/>
</dbReference>